<dbReference type="PANTHER" id="PTHR10039">
    <property type="entry name" value="AMELOGENIN"/>
    <property type="match status" value="1"/>
</dbReference>
<dbReference type="Gene3D" id="3.40.50.300">
    <property type="entry name" value="P-loop containing nucleotide triphosphate hydrolases"/>
    <property type="match status" value="1"/>
</dbReference>
<sequence>MYGRFDMVDEAHFKTFRWILHEDDVERHVGDASYKLSNGSSEVDEDTASKQQDEMKHAAREKFTTWLSSGEGVFHISGKLGSGKSTLMKYLGDHPRTQAKLREWAGSRDLVVAKFFFWRPGSPKQKSLDGLYRSLLHDVLKSRPELISEVLPELWKDARAAPWQVQTEFLISEKDVRNAFTRLVRTTSLSKHCFCFFIDGLDEYQETAQKDHKEMVKLLTSWTTTAP</sequence>
<reference evidence="4 5" key="1">
    <citation type="submission" date="2024-09" db="EMBL/GenBank/DDBJ databases">
        <title>Itraconazole resistance in Madurella fahalii resulting from another homologue of gene encoding cytochrome P450 14-alpha sterol demethylase (CYP51).</title>
        <authorList>
            <person name="Yoshioka I."/>
            <person name="Fahal A.H."/>
            <person name="Kaneko S."/>
            <person name="Yaguchi T."/>
        </authorList>
    </citation>
    <scope>NUCLEOTIDE SEQUENCE [LARGE SCALE GENOMIC DNA]</scope>
    <source>
        <strain evidence="4 5">IFM 68171</strain>
    </source>
</reference>
<dbReference type="PANTHER" id="PTHR10039:SF5">
    <property type="entry name" value="NACHT DOMAIN-CONTAINING PROTEIN"/>
    <property type="match status" value="1"/>
</dbReference>
<evidence type="ECO:0000256" key="2">
    <source>
        <dbReference type="SAM" id="MobiDB-lite"/>
    </source>
</evidence>
<name>A0ABQ0GTQ3_9PEZI</name>
<dbReference type="EMBL" id="BAAFSV010000006">
    <property type="protein sequence ID" value="GAB1321123.1"/>
    <property type="molecule type" value="Genomic_DNA"/>
</dbReference>
<dbReference type="RefSeq" id="XP_070922853.1">
    <property type="nucleotide sequence ID" value="XM_071066752.1"/>
</dbReference>
<organism evidence="4 5">
    <name type="scientific">Madurella fahalii</name>
    <dbReference type="NCBI Taxonomy" id="1157608"/>
    <lineage>
        <taxon>Eukaryota</taxon>
        <taxon>Fungi</taxon>
        <taxon>Dikarya</taxon>
        <taxon>Ascomycota</taxon>
        <taxon>Pezizomycotina</taxon>
        <taxon>Sordariomycetes</taxon>
        <taxon>Sordariomycetidae</taxon>
        <taxon>Sordariales</taxon>
        <taxon>Sordariales incertae sedis</taxon>
        <taxon>Madurella</taxon>
    </lineage>
</organism>
<dbReference type="Proteomes" id="UP001628179">
    <property type="component" value="Unassembled WGS sequence"/>
</dbReference>
<dbReference type="SUPFAM" id="SSF52540">
    <property type="entry name" value="P-loop containing nucleoside triphosphate hydrolases"/>
    <property type="match status" value="1"/>
</dbReference>
<evidence type="ECO:0000256" key="1">
    <source>
        <dbReference type="ARBA" id="ARBA00022737"/>
    </source>
</evidence>
<comment type="caution">
    <text evidence="4">The sequence shown here is derived from an EMBL/GenBank/DDBJ whole genome shotgun (WGS) entry which is preliminary data.</text>
</comment>
<gene>
    <name evidence="4" type="ORF">MFIFM68171_11333</name>
</gene>
<evidence type="ECO:0000259" key="3">
    <source>
        <dbReference type="Pfam" id="PF24883"/>
    </source>
</evidence>
<dbReference type="InterPro" id="IPR056884">
    <property type="entry name" value="NPHP3-like_N"/>
</dbReference>
<dbReference type="GeneID" id="98182075"/>
<dbReference type="Pfam" id="PF24883">
    <property type="entry name" value="NPHP3_N"/>
    <property type="match status" value="1"/>
</dbReference>
<keyword evidence="1" id="KW-0677">Repeat</keyword>
<feature type="region of interest" description="Disordered" evidence="2">
    <location>
        <begin position="36"/>
        <end position="55"/>
    </location>
</feature>
<evidence type="ECO:0000313" key="5">
    <source>
        <dbReference type="Proteomes" id="UP001628179"/>
    </source>
</evidence>
<dbReference type="InterPro" id="IPR027417">
    <property type="entry name" value="P-loop_NTPase"/>
</dbReference>
<proteinExistence type="predicted"/>
<keyword evidence="5" id="KW-1185">Reference proteome</keyword>
<feature type="domain" description="Nephrocystin 3-like N-terminal" evidence="3">
    <location>
        <begin position="60"/>
        <end position="222"/>
    </location>
</feature>
<protein>
    <recommendedName>
        <fullName evidence="3">Nephrocystin 3-like N-terminal domain-containing protein</fullName>
    </recommendedName>
</protein>
<accession>A0ABQ0GTQ3</accession>
<evidence type="ECO:0000313" key="4">
    <source>
        <dbReference type="EMBL" id="GAB1321123.1"/>
    </source>
</evidence>